<dbReference type="HAMAP" id="MF_01924">
    <property type="entry name" value="A_A_dipeptidase"/>
    <property type="match status" value="1"/>
</dbReference>
<keyword evidence="5 8" id="KW-0224">Dipeptidase</keyword>
<dbReference type="SUPFAM" id="SSF55166">
    <property type="entry name" value="Hedgehog/DD-peptidase"/>
    <property type="match status" value="1"/>
</dbReference>
<dbReference type="GO" id="GO:0160237">
    <property type="term" value="F:D-Ala-D-Ala dipeptidase activity"/>
    <property type="evidence" value="ECO:0007669"/>
    <property type="project" value="UniProtKB-EC"/>
</dbReference>
<evidence type="ECO:0000256" key="1">
    <source>
        <dbReference type="ARBA" id="ARBA00022670"/>
    </source>
</evidence>
<protein>
    <submittedName>
        <fullName evidence="8">D-alanyl-D-alanine dipeptidase</fullName>
        <ecNumber evidence="8">3.4.13.22</ecNumber>
    </submittedName>
</protein>
<evidence type="ECO:0000313" key="8">
    <source>
        <dbReference type="EMBL" id="KAA6349707.1"/>
    </source>
</evidence>
<sequence>MLIRFSKILFIALLFLSASLQISAQTGKPEYSLKSKTAIYFESVGLVNITEIDESISVRLIYSTSDNFTGKILYENLKEAYLHPDAAKALVTAQRILKRKHPSYTLVVYDASRPISIQWKMWETVRGTSDNIYVANPVRGGGLHNYGVAVDISILDASGQPLPMGTEVDYFGIEAHITNEAELVRQGKITSEEWKNRLLLRQVMREGGFHTISSEWWHFNLCSRETAKQKYVLIK</sequence>
<dbReference type="Pfam" id="PF01427">
    <property type="entry name" value="Peptidase_M15"/>
    <property type="match status" value="1"/>
</dbReference>
<comment type="caution">
    <text evidence="8">The sequence shown here is derived from an EMBL/GenBank/DDBJ whole genome shotgun (WGS) entry which is preliminary data.</text>
</comment>
<dbReference type="EMBL" id="SNRY01000041">
    <property type="protein sequence ID" value="KAA6349707.1"/>
    <property type="molecule type" value="Genomic_DNA"/>
</dbReference>
<dbReference type="GO" id="GO:0046872">
    <property type="term" value="F:metal ion binding"/>
    <property type="evidence" value="ECO:0007669"/>
    <property type="project" value="UniProtKB-KW"/>
</dbReference>
<dbReference type="GO" id="GO:0071555">
    <property type="term" value="P:cell wall organization"/>
    <property type="evidence" value="ECO:0007669"/>
    <property type="project" value="UniProtKB-KW"/>
</dbReference>
<dbReference type="InterPro" id="IPR000755">
    <property type="entry name" value="A_A_dipeptidase"/>
</dbReference>
<dbReference type="CDD" id="cd14840">
    <property type="entry name" value="D-Ala-D-Ala_dipeptidase_Aad"/>
    <property type="match status" value="1"/>
</dbReference>
<evidence type="ECO:0000256" key="6">
    <source>
        <dbReference type="ARBA" id="ARBA00023049"/>
    </source>
</evidence>
<evidence type="ECO:0000256" key="2">
    <source>
        <dbReference type="ARBA" id="ARBA00022723"/>
    </source>
</evidence>
<dbReference type="PANTHER" id="PTHR43126:SF2">
    <property type="entry name" value="D-ALANYL-D-ALANINE DIPEPTIDASE"/>
    <property type="match status" value="1"/>
</dbReference>
<dbReference type="GO" id="GO:0008237">
    <property type="term" value="F:metallopeptidase activity"/>
    <property type="evidence" value="ECO:0007669"/>
    <property type="project" value="UniProtKB-KW"/>
</dbReference>
<dbReference type="GO" id="GO:0006508">
    <property type="term" value="P:proteolysis"/>
    <property type="evidence" value="ECO:0007669"/>
    <property type="project" value="UniProtKB-KW"/>
</dbReference>
<keyword evidence="3 8" id="KW-0378">Hydrolase</keyword>
<dbReference type="InterPro" id="IPR009045">
    <property type="entry name" value="Zn_M74/Hedgehog-like"/>
</dbReference>
<organism evidence="8">
    <name type="scientific">termite gut metagenome</name>
    <dbReference type="NCBI Taxonomy" id="433724"/>
    <lineage>
        <taxon>unclassified sequences</taxon>
        <taxon>metagenomes</taxon>
        <taxon>organismal metagenomes</taxon>
    </lineage>
</organism>
<keyword evidence="6" id="KW-0482">Metalloprotease</keyword>
<keyword evidence="4" id="KW-0862">Zinc</keyword>
<dbReference type="PIRSF" id="PIRSF026671">
    <property type="entry name" value="AA_dipeptidase"/>
    <property type="match status" value="1"/>
</dbReference>
<keyword evidence="1" id="KW-0645">Protease</keyword>
<evidence type="ECO:0000256" key="4">
    <source>
        <dbReference type="ARBA" id="ARBA00022833"/>
    </source>
</evidence>
<name>A0A5J4SUR7_9ZZZZ</name>
<evidence type="ECO:0000256" key="7">
    <source>
        <dbReference type="ARBA" id="ARBA00023316"/>
    </source>
</evidence>
<dbReference type="EC" id="3.4.13.22" evidence="8"/>
<dbReference type="AlphaFoldDB" id="A0A5J4SUR7"/>
<evidence type="ECO:0000256" key="5">
    <source>
        <dbReference type="ARBA" id="ARBA00022997"/>
    </source>
</evidence>
<keyword evidence="7" id="KW-0961">Cell wall biogenesis/degradation</keyword>
<proteinExistence type="inferred from homology"/>
<evidence type="ECO:0000256" key="3">
    <source>
        <dbReference type="ARBA" id="ARBA00022801"/>
    </source>
</evidence>
<gene>
    <name evidence="8" type="ORF">EZS27_002867</name>
</gene>
<accession>A0A5J4SUR7</accession>
<dbReference type="Gene3D" id="3.30.1380.10">
    <property type="match status" value="1"/>
</dbReference>
<keyword evidence="2" id="KW-0479">Metal-binding</keyword>
<reference evidence="8" key="1">
    <citation type="submission" date="2019-03" db="EMBL/GenBank/DDBJ databases">
        <title>Single cell metagenomics reveals metabolic interactions within the superorganism composed of flagellate Streblomastix strix and complex community of Bacteroidetes bacteria on its surface.</title>
        <authorList>
            <person name="Treitli S.C."/>
            <person name="Kolisko M."/>
            <person name="Husnik F."/>
            <person name="Keeling P."/>
            <person name="Hampl V."/>
        </authorList>
    </citation>
    <scope>NUCLEOTIDE SEQUENCE</scope>
    <source>
        <strain evidence="8">STM</strain>
    </source>
</reference>
<dbReference type="PANTHER" id="PTHR43126">
    <property type="entry name" value="D-ALANYL-D-ALANINE DIPEPTIDASE"/>
    <property type="match status" value="1"/>
</dbReference>